<evidence type="ECO:0008006" key="3">
    <source>
        <dbReference type="Google" id="ProtNLM"/>
    </source>
</evidence>
<comment type="caution">
    <text evidence="1">The sequence shown here is derived from an EMBL/GenBank/DDBJ whole genome shotgun (WGS) entry which is preliminary data.</text>
</comment>
<dbReference type="Proteomes" id="UP000521872">
    <property type="component" value="Unassembled WGS sequence"/>
</dbReference>
<gene>
    <name evidence="1" type="ORF">D9613_010868</name>
</gene>
<accession>A0A8H4VKL3</accession>
<evidence type="ECO:0000313" key="2">
    <source>
        <dbReference type="Proteomes" id="UP000521872"/>
    </source>
</evidence>
<proteinExistence type="predicted"/>
<dbReference type="EMBL" id="JAACJL010000046">
    <property type="protein sequence ID" value="KAF4613348.1"/>
    <property type="molecule type" value="Genomic_DNA"/>
</dbReference>
<evidence type="ECO:0000313" key="1">
    <source>
        <dbReference type="EMBL" id="KAF4613348.1"/>
    </source>
</evidence>
<dbReference type="AlphaFoldDB" id="A0A8H4VKL3"/>
<sequence length="588" mass="67484">MDQSIYKILPGTRGDGDGYSPISLLHEDLLLQIFLANTTMSHKSRLATARFTSHVCRHWRAVMLRSPVIWGRLIDLDGLTDNTHEWMREIISRSGSALLWINGPIICGSIKNKTPTPEFIFSFISENWPRIQRLNIAAVFQDGGEENDVVYAQYWTTLLNRPAPELKEFVFEYRLVPSRGVRRRRWIPPSLLFDSFSPVLRKVEVYRVDDHDTKQHLANDRPEDLPLGMPVSWLSRLRFLTLKSNEKWDVFQLMRLLKATPLLEELEVFDFSTKDLEEDDVQVIKLPELTRFHFENCDVLDLIVLLESISPSSRCCLIAGADYPGSASYPSSDDATEDDLYHFLTLVLRYVDTYFHHNKATHVLLGYSYEEETLRVTDKTPLQQNESSRSHRLSISMPLEKYYADYARDILADSSLFSSIEVLDIYNWFDAYDEDFPLCLCAFESVTTLIAGPGNIRDMLLDDCPEPMLPQLRVLQIGRHSGWPEVDEDCAEILPVFFRQRKEVGLPVAVLDLTAVKPYHLLCDLNNLEEFDGLLVRWTSATGDIKEYVCGSGRPEELGFTEERAVVEPEDQVVRDDSGNIHGWSGHL</sequence>
<keyword evidence="2" id="KW-1185">Reference proteome</keyword>
<protein>
    <recommendedName>
        <fullName evidence="3">F-box domain-containing protein</fullName>
    </recommendedName>
</protein>
<reference evidence="1 2" key="1">
    <citation type="submission" date="2019-12" db="EMBL/GenBank/DDBJ databases">
        <authorList>
            <person name="Floudas D."/>
            <person name="Bentzer J."/>
            <person name="Ahren D."/>
            <person name="Johansson T."/>
            <person name="Persson P."/>
            <person name="Tunlid A."/>
        </authorList>
    </citation>
    <scope>NUCLEOTIDE SEQUENCE [LARGE SCALE GENOMIC DNA]</scope>
    <source>
        <strain evidence="1 2">CBS 102.39</strain>
    </source>
</reference>
<name>A0A8H4VKL3_9AGAR</name>
<dbReference type="SUPFAM" id="SSF52047">
    <property type="entry name" value="RNI-like"/>
    <property type="match status" value="1"/>
</dbReference>
<organism evidence="1 2">
    <name type="scientific">Agrocybe pediades</name>
    <dbReference type="NCBI Taxonomy" id="84607"/>
    <lineage>
        <taxon>Eukaryota</taxon>
        <taxon>Fungi</taxon>
        <taxon>Dikarya</taxon>
        <taxon>Basidiomycota</taxon>
        <taxon>Agaricomycotina</taxon>
        <taxon>Agaricomycetes</taxon>
        <taxon>Agaricomycetidae</taxon>
        <taxon>Agaricales</taxon>
        <taxon>Agaricineae</taxon>
        <taxon>Strophariaceae</taxon>
        <taxon>Agrocybe</taxon>
    </lineage>
</organism>